<gene>
    <name evidence="1" type="ORF">RM423_15065</name>
</gene>
<sequence>MNDADQAAPHNAGLLIRIWVEPTMPDLVRARFLSFHQQDPPTSWATAAGEDALISAFTRWLHEEVGCRGEHVTPGSTPDQA</sequence>
<evidence type="ECO:0000313" key="1">
    <source>
        <dbReference type="EMBL" id="MDT0262715.1"/>
    </source>
</evidence>
<dbReference type="EMBL" id="JAVREH010000021">
    <property type="protein sequence ID" value="MDT0262715.1"/>
    <property type="molecule type" value="Genomic_DNA"/>
</dbReference>
<accession>A0ABU2JCL3</accession>
<organism evidence="1 2">
    <name type="scientific">Jatrophihabitans lederbergiae</name>
    <dbReference type="NCBI Taxonomy" id="3075547"/>
    <lineage>
        <taxon>Bacteria</taxon>
        <taxon>Bacillati</taxon>
        <taxon>Actinomycetota</taxon>
        <taxon>Actinomycetes</taxon>
        <taxon>Jatrophihabitantales</taxon>
        <taxon>Jatrophihabitantaceae</taxon>
        <taxon>Jatrophihabitans</taxon>
    </lineage>
</organism>
<comment type="caution">
    <text evidence="1">The sequence shown here is derived from an EMBL/GenBank/DDBJ whole genome shotgun (WGS) entry which is preliminary data.</text>
</comment>
<dbReference type="RefSeq" id="WP_311423864.1">
    <property type="nucleotide sequence ID" value="NZ_JAVREH010000021.1"/>
</dbReference>
<keyword evidence="2" id="KW-1185">Reference proteome</keyword>
<dbReference type="Proteomes" id="UP001183176">
    <property type="component" value="Unassembled WGS sequence"/>
</dbReference>
<evidence type="ECO:0000313" key="2">
    <source>
        <dbReference type="Proteomes" id="UP001183176"/>
    </source>
</evidence>
<protein>
    <submittedName>
        <fullName evidence="1">Uncharacterized protein</fullName>
    </submittedName>
</protein>
<reference evidence="2" key="1">
    <citation type="submission" date="2023-07" db="EMBL/GenBank/DDBJ databases">
        <title>30 novel species of actinomycetes from the DSMZ collection.</title>
        <authorList>
            <person name="Nouioui I."/>
        </authorList>
    </citation>
    <scope>NUCLEOTIDE SEQUENCE [LARGE SCALE GENOMIC DNA]</scope>
    <source>
        <strain evidence="2">DSM 44399</strain>
    </source>
</reference>
<name>A0ABU2JCL3_9ACTN</name>
<proteinExistence type="predicted"/>